<dbReference type="Proteomes" id="UP001419268">
    <property type="component" value="Unassembled WGS sequence"/>
</dbReference>
<keyword evidence="1" id="KW-0489">Methyltransferase</keyword>
<dbReference type="PROSITE" id="PS51683">
    <property type="entry name" value="SAM_OMT_II"/>
    <property type="match status" value="1"/>
</dbReference>
<keyword evidence="6" id="KW-1185">Reference proteome</keyword>
<reference evidence="5 6" key="1">
    <citation type="submission" date="2024-01" db="EMBL/GenBank/DDBJ databases">
        <title>Genome assemblies of Stephania.</title>
        <authorList>
            <person name="Yang L."/>
        </authorList>
    </citation>
    <scope>NUCLEOTIDE SEQUENCE [LARGE SCALE GENOMIC DNA]</scope>
    <source>
        <strain evidence="5">JXDWG</strain>
        <tissue evidence="5">Leaf</tissue>
    </source>
</reference>
<dbReference type="AlphaFoldDB" id="A0AAP0P149"/>
<dbReference type="Pfam" id="PF00891">
    <property type="entry name" value="Methyltransf_2"/>
    <property type="match status" value="1"/>
</dbReference>
<dbReference type="InterPro" id="IPR001077">
    <property type="entry name" value="COMT_C"/>
</dbReference>
<evidence type="ECO:0000313" key="6">
    <source>
        <dbReference type="Proteomes" id="UP001419268"/>
    </source>
</evidence>
<dbReference type="EMBL" id="JBBNAG010000006">
    <property type="protein sequence ID" value="KAK9126264.1"/>
    <property type="molecule type" value="Genomic_DNA"/>
</dbReference>
<dbReference type="GO" id="GO:0008171">
    <property type="term" value="F:O-methyltransferase activity"/>
    <property type="evidence" value="ECO:0007669"/>
    <property type="project" value="InterPro"/>
</dbReference>
<dbReference type="Gene3D" id="3.40.50.150">
    <property type="entry name" value="Vaccinia Virus protein VP39"/>
    <property type="match status" value="1"/>
</dbReference>
<name>A0AAP0P149_9MAGN</name>
<organism evidence="5 6">
    <name type="scientific">Stephania cephalantha</name>
    <dbReference type="NCBI Taxonomy" id="152367"/>
    <lineage>
        <taxon>Eukaryota</taxon>
        <taxon>Viridiplantae</taxon>
        <taxon>Streptophyta</taxon>
        <taxon>Embryophyta</taxon>
        <taxon>Tracheophyta</taxon>
        <taxon>Spermatophyta</taxon>
        <taxon>Magnoliopsida</taxon>
        <taxon>Ranunculales</taxon>
        <taxon>Menispermaceae</taxon>
        <taxon>Menispermoideae</taxon>
        <taxon>Cissampelideae</taxon>
        <taxon>Stephania</taxon>
    </lineage>
</organism>
<evidence type="ECO:0000256" key="3">
    <source>
        <dbReference type="ARBA" id="ARBA00022691"/>
    </source>
</evidence>
<dbReference type="GO" id="GO:0032259">
    <property type="term" value="P:methylation"/>
    <property type="evidence" value="ECO:0007669"/>
    <property type="project" value="UniProtKB-KW"/>
</dbReference>
<gene>
    <name evidence="5" type="ORF">Scep_015110</name>
</gene>
<proteinExistence type="predicted"/>
<feature type="domain" description="O-methyltransferase C-terminal" evidence="4">
    <location>
        <begin position="6"/>
        <end position="86"/>
    </location>
</feature>
<keyword evidence="2" id="KW-0808">Transferase</keyword>
<accession>A0AAP0P149</accession>
<evidence type="ECO:0000256" key="1">
    <source>
        <dbReference type="ARBA" id="ARBA00022603"/>
    </source>
</evidence>
<dbReference type="InterPro" id="IPR029063">
    <property type="entry name" value="SAM-dependent_MTases_sf"/>
</dbReference>
<dbReference type="PANTHER" id="PTHR11746">
    <property type="entry name" value="O-METHYLTRANSFERASE"/>
    <property type="match status" value="1"/>
</dbReference>
<dbReference type="SUPFAM" id="SSF53335">
    <property type="entry name" value="S-adenosyl-L-methionine-dependent methyltransferases"/>
    <property type="match status" value="1"/>
</dbReference>
<comment type="caution">
    <text evidence="5">The sequence shown here is derived from an EMBL/GenBank/DDBJ whole genome shotgun (WGS) entry which is preliminary data.</text>
</comment>
<evidence type="ECO:0000259" key="4">
    <source>
        <dbReference type="Pfam" id="PF00891"/>
    </source>
</evidence>
<dbReference type="InterPro" id="IPR016461">
    <property type="entry name" value="COMT-like"/>
</dbReference>
<keyword evidence="3" id="KW-0949">S-adenosyl-L-methionine</keyword>
<sequence>MILIDLMQWILHDWPDETCIKLLKNCRKAIPERGKVVIVDAVLQPESESMYEHTRVAFDLLMLAHAPSGKERSELEWKQIFYASGFPRYNIIEMPTLQYIIEAFPN</sequence>
<evidence type="ECO:0000313" key="5">
    <source>
        <dbReference type="EMBL" id="KAK9126264.1"/>
    </source>
</evidence>
<evidence type="ECO:0000256" key="2">
    <source>
        <dbReference type="ARBA" id="ARBA00022679"/>
    </source>
</evidence>
<protein>
    <recommendedName>
        <fullName evidence="4">O-methyltransferase C-terminal domain-containing protein</fullName>
    </recommendedName>
</protein>